<dbReference type="SUPFAM" id="SSF49870">
    <property type="entry name" value="Osmotin, thaumatin-like protein"/>
    <property type="match status" value="1"/>
</dbReference>
<dbReference type="EMBL" id="WOCE01000016">
    <property type="protein sequence ID" value="KAE9596570.1"/>
    <property type="molecule type" value="Genomic_DNA"/>
</dbReference>
<protein>
    <submittedName>
        <fullName evidence="3">Putative thaumatin</fullName>
    </submittedName>
</protein>
<evidence type="ECO:0000256" key="2">
    <source>
        <dbReference type="SAM" id="Phobius"/>
    </source>
</evidence>
<evidence type="ECO:0000313" key="3">
    <source>
        <dbReference type="EMBL" id="KAE9596570.1"/>
    </source>
</evidence>
<gene>
    <name evidence="3" type="ORF">Lalb_Chr16g0377471</name>
</gene>
<dbReference type="Pfam" id="PF00314">
    <property type="entry name" value="Thaumatin"/>
    <property type="match status" value="1"/>
</dbReference>
<evidence type="ECO:0000313" key="4">
    <source>
        <dbReference type="Proteomes" id="UP000447434"/>
    </source>
</evidence>
<keyword evidence="2" id="KW-0472">Membrane</keyword>
<dbReference type="Proteomes" id="UP000447434">
    <property type="component" value="Chromosome 16"/>
</dbReference>
<keyword evidence="4" id="KW-1185">Reference proteome</keyword>
<reference evidence="4" key="1">
    <citation type="journal article" date="2020" name="Nat. Commun.">
        <title>Genome sequence of the cluster root forming white lupin.</title>
        <authorList>
            <person name="Hufnagel B."/>
            <person name="Marques A."/>
            <person name="Soriano A."/>
            <person name="Marques L."/>
            <person name="Divol F."/>
            <person name="Doumas P."/>
            <person name="Sallet E."/>
            <person name="Mancinotti D."/>
            <person name="Carrere S."/>
            <person name="Marande W."/>
            <person name="Arribat S."/>
            <person name="Keller J."/>
            <person name="Huneau C."/>
            <person name="Blein T."/>
            <person name="Aime D."/>
            <person name="Laguerre M."/>
            <person name="Taylor J."/>
            <person name="Schubert V."/>
            <person name="Nelson M."/>
            <person name="Geu-Flores F."/>
            <person name="Crespi M."/>
            <person name="Gallardo-Guerrero K."/>
            <person name="Delaux P.-M."/>
            <person name="Salse J."/>
            <person name="Berges H."/>
            <person name="Guyot R."/>
            <person name="Gouzy J."/>
            <person name="Peret B."/>
        </authorList>
    </citation>
    <scope>NUCLEOTIDE SEQUENCE [LARGE SCALE GENOMIC DNA]</scope>
    <source>
        <strain evidence="4">cv. Amiga</strain>
    </source>
</reference>
<feature type="transmembrane region" description="Helical" evidence="2">
    <location>
        <begin position="6"/>
        <end position="26"/>
    </location>
</feature>
<dbReference type="PROSITE" id="PS51367">
    <property type="entry name" value="THAUMATIN_2"/>
    <property type="match status" value="1"/>
</dbReference>
<dbReference type="InterPro" id="IPR037176">
    <property type="entry name" value="Osmotin/thaumatin-like_sf"/>
</dbReference>
<dbReference type="CDD" id="cd09218">
    <property type="entry name" value="TLP-PA"/>
    <property type="match status" value="1"/>
</dbReference>
<dbReference type="PRINTS" id="PR00347">
    <property type="entry name" value="THAUMATIN"/>
</dbReference>
<dbReference type="AlphaFoldDB" id="A0A6A4P4S4"/>
<comment type="caution">
    <text evidence="3">The sequence shown here is derived from an EMBL/GenBank/DDBJ whole genome shotgun (WGS) entry which is preliminary data.</text>
</comment>
<feature type="transmembrane region" description="Helical" evidence="2">
    <location>
        <begin position="38"/>
        <end position="63"/>
    </location>
</feature>
<comment type="similarity">
    <text evidence="1">Belongs to the thaumatin family.</text>
</comment>
<dbReference type="OrthoDB" id="430315at2759"/>
<proteinExistence type="inferred from homology"/>
<dbReference type="PANTHER" id="PTHR31048">
    <property type="entry name" value="OS03G0233200 PROTEIN"/>
    <property type="match status" value="1"/>
</dbReference>
<dbReference type="Gene3D" id="2.60.110.10">
    <property type="entry name" value="Thaumatin"/>
    <property type="match status" value="1"/>
</dbReference>
<accession>A0A6A4P4S4</accession>
<dbReference type="FunFam" id="2.60.110.10:FF:000001">
    <property type="entry name" value="THAUMATIN-LIKE PROTEIN 1"/>
    <property type="match status" value="1"/>
</dbReference>
<keyword evidence="2" id="KW-1133">Transmembrane helix</keyword>
<keyword evidence="2" id="KW-0812">Transmembrane</keyword>
<evidence type="ECO:0000256" key="1">
    <source>
        <dbReference type="ARBA" id="ARBA00010607"/>
    </source>
</evidence>
<dbReference type="SMART" id="SM00205">
    <property type="entry name" value="THN"/>
    <property type="match status" value="1"/>
</dbReference>
<name>A0A6A4P4S4_LUPAL</name>
<sequence length="344" mass="36085">MFPRSILYIFTSLLSPILTTFEIPSIKGNHSLLSSHSLTSYFLVSTMATSNQPATIFLFLFFFQFLKGSYSTTFSIVNKCSYTVWPGILTGSGTQPPSTTGFALAPGDSNTIAIPAAWSGRIWGRTLCSQDSTTGKFSCITADCSSSTVECAGSGATPPATLAEFTLNGAGGLDFFDVSLVDGYNLPMLVEPQGGTGAGNCAATGCAVDLNAGCPSELRVVNGGNGGESVACKSACEAFGDPKYCCSGAYATPDTCKPSSYSQFFKNACPRAYSYAYDDGTSTFTCSSADYIITFCPSPSPSSIKSGNEKYPMAVDVSIGHMDGSPNNIMAVVVASILSPFWIW</sequence>
<organism evidence="3 4">
    <name type="scientific">Lupinus albus</name>
    <name type="common">White lupine</name>
    <name type="synonym">Lupinus termis</name>
    <dbReference type="NCBI Taxonomy" id="3870"/>
    <lineage>
        <taxon>Eukaryota</taxon>
        <taxon>Viridiplantae</taxon>
        <taxon>Streptophyta</taxon>
        <taxon>Embryophyta</taxon>
        <taxon>Tracheophyta</taxon>
        <taxon>Spermatophyta</taxon>
        <taxon>Magnoliopsida</taxon>
        <taxon>eudicotyledons</taxon>
        <taxon>Gunneridae</taxon>
        <taxon>Pentapetalae</taxon>
        <taxon>rosids</taxon>
        <taxon>fabids</taxon>
        <taxon>Fabales</taxon>
        <taxon>Fabaceae</taxon>
        <taxon>Papilionoideae</taxon>
        <taxon>50 kb inversion clade</taxon>
        <taxon>genistoids sensu lato</taxon>
        <taxon>core genistoids</taxon>
        <taxon>Genisteae</taxon>
        <taxon>Lupinus</taxon>
    </lineage>
</organism>
<dbReference type="InterPro" id="IPR001938">
    <property type="entry name" value="Thaumatin"/>
</dbReference>